<dbReference type="AlphaFoldDB" id="V9Z791"/>
<geneLocation type="plasmid" evidence="1">
    <name>pFRL6</name>
</geneLocation>
<name>V9Z791_9ACTN</name>
<gene>
    <name evidence="1" type="ORF">pFRL6_310</name>
</gene>
<proteinExistence type="predicted"/>
<dbReference type="RefSeq" id="WP_024127633.1">
    <property type="nucleotide sequence ID" value="NC_023286.1"/>
</dbReference>
<protein>
    <submittedName>
        <fullName evidence="1">Uncharacterized protein</fullName>
    </submittedName>
</protein>
<reference evidence="1" key="1">
    <citation type="submission" date="2013-09" db="EMBL/GenBank/DDBJ databases">
        <title>Complete nucleotide sequence of Streptomyces linear plasmid pFRL6.</title>
        <authorList>
            <person name="Chen Z."/>
            <person name="Fang P."/>
            <person name="Qin Z."/>
        </authorList>
    </citation>
    <scope>NUCLEOTIDE SEQUENCE</scope>
    <source>
        <plasmid evidence="1">pFRL6</plasmid>
    </source>
</reference>
<sequence>MSPATATRPNKVIDPELPAAVASIIRTMTPDELAGLHAKDHSPWWGAWEPAKCGAKICGAALVLCVALPYAWETLRSQLAGFVGPGVSVLPIWTCTSVLKRKNERSMRRTIRTHRERYVLPEDLEADAAELMARTQAAIRTVTQSVLHREGMIDGQRSAQLLPTQEWDIAVSLRDYSRLVRKTPKHPKGEVAQAVLADRRRLLKQSREGIEQQVTALETYAEQVANAARLYAETQQLKQIGEDDEELLDLLARTARHELGAQEAELLTSEIAGVVTAFTSALDSAKEAAAIALPAASPEPAPRV</sequence>
<accession>V9Z791</accession>
<organism evidence="1">
    <name type="scientific">Streptomyces sp. F12</name>
    <dbReference type="NCBI Taxonomy" id="1436084"/>
    <lineage>
        <taxon>Bacteria</taxon>
        <taxon>Bacillati</taxon>
        <taxon>Actinomycetota</taxon>
        <taxon>Actinomycetes</taxon>
        <taxon>Kitasatosporales</taxon>
        <taxon>Streptomycetaceae</taxon>
        <taxon>Streptomyces</taxon>
    </lineage>
</organism>
<keyword evidence="1" id="KW-0614">Plasmid</keyword>
<dbReference type="EMBL" id="KF602051">
    <property type="protein sequence ID" value="AHE40397.1"/>
    <property type="molecule type" value="Genomic_DNA"/>
</dbReference>
<evidence type="ECO:0000313" key="1">
    <source>
        <dbReference type="EMBL" id="AHE40397.1"/>
    </source>
</evidence>